<keyword evidence="4 5" id="KW-0472">Membrane</keyword>
<sequence>MSEKTEREKHADTIIKNHIIWSMGAGLIPVPIVDFFAVSGIQLDMIRQLCKLYEQNFEESQGKAIITSLTGSGLARMGAKAMIKFIPGIGSVIGGMTMSVLSGASSFALGEVFKKHFETGGTFLDFDVRRLKKMYDEKFEKGKKVAEQLSKEQEKKRQAAEETLSHKSSGKLVDKLRELAELKKEGLITEEEFTSMKKKLIGE</sequence>
<evidence type="ECO:0000256" key="4">
    <source>
        <dbReference type="ARBA" id="ARBA00023136"/>
    </source>
</evidence>
<evidence type="ECO:0000313" key="7">
    <source>
        <dbReference type="EMBL" id="MBK9981434.1"/>
    </source>
</evidence>
<dbReference type="Proteomes" id="UP000808337">
    <property type="component" value="Unassembled WGS sequence"/>
</dbReference>
<keyword evidence="3 5" id="KW-1133">Transmembrane helix</keyword>
<keyword evidence="2 5" id="KW-0812">Transmembrane</keyword>
<dbReference type="EMBL" id="JADKGY010000001">
    <property type="protein sequence ID" value="MBK9981434.1"/>
    <property type="molecule type" value="Genomic_DNA"/>
</dbReference>
<protein>
    <submittedName>
        <fullName evidence="7">DUF697 domain-containing protein</fullName>
    </submittedName>
</protein>
<dbReference type="InterPro" id="IPR018649">
    <property type="entry name" value="SHOCT"/>
</dbReference>
<name>A0A9D7SSQ4_9BACT</name>
<evidence type="ECO:0000256" key="1">
    <source>
        <dbReference type="ARBA" id="ARBA00004141"/>
    </source>
</evidence>
<dbReference type="AlphaFoldDB" id="A0A9D7SSQ4"/>
<feature type="transmembrane region" description="Helical" evidence="5">
    <location>
        <begin position="20"/>
        <end position="41"/>
    </location>
</feature>
<comment type="caution">
    <text evidence="7">The sequence shown here is derived from an EMBL/GenBank/DDBJ whole genome shotgun (WGS) entry which is preliminary data.</text>
</comment>
<dbReference type="Pfam" id="PF05128">
    <property type="entry name" value="DUF697"/>
    <property type="match status" value="1"/>
</dbReference>
<evidence type="ECO:0000313" key="8">
    <source>
        <dbReference type="Proteomes" id="UP000808337"/>
    </source>
</evidence>
<reference evidence="7 8" key="1">
    <citation type="submission" date="2020-10" db="EMBL/GenBank/DDBJ databases">
        <title>Connecting structure to function with the recovery of over 1000 high-quality activated sludge metagenome-assembled genomes encoding full-length rRNA genes using long-read sequencing.</title>
        <authorList>
            <person name="Singleton C.M."/>
            <person name="Petriglieri F."/>
            <person name="Kristensen J.M."/>
            <person name="Kirkegaard R.H."/>
            <person name="Michaelsen T.Y."/>
            <person name="Andersen M.H."/>
            <person name="Karst S.M."/>
            <person name="Dueholm M.S."/>
            <person name="Nielsen P.H."/>
            <person name="Albertsen M."/>
        </authorList>
    </citation>
    <scope>NUCLEOTIDE SEQUENCE [LARGE SCALE GENOMIC DNA]</scope>
    <source>
        <strain evidence="7">Ribe_18-Q3-R11-54_MAXAC.273</strain>
    </source>
</reference>
<comment type="subcellular location">
    <subcellularLocation>
        <location evidence="1">Membrane</location>
        <topology evidence="1">Multi-pass membrane protein</topology>
    </subcellularLocation>
</comment>
<gene>
    <name evidence="7" type="ORF">IPP15_03240</name>
</gene>
<dbReference type="InterPro" id="IPR021147">
    <property type="entry name" value="DUF697"/>
</dbReference>
<evidence type="ECO:0000256" key="2">
    <source>
        <dbReference type="ARBA" id="ARBA00022692"/>
    </source>
</evidence>
<evidence type="ECO:0000259" key="6">
    <source>
        <dbReference type="Pfam" id="PF09851"/>
    </source>
</evidence>
<dbReference type="GO" id="GO:0016020">
    <property type="term" value="C:membrane"/>
    <property type="evidence" value="ECO:0007669"/>
    <property type="project" value="UniProtKB-SubCell"/>
</dbReference>
<dbReference type="Pfam" id="PF09851">
    <property type="entry name" value="SHOCT"/>
    <property type="match status" value="1"/>
</dbReference>
<organism evidence="7 8">
    <name type="scientific">Candidatus Opimibacter skivensis</name>
    <dbReference type="NCBI Taxonomy" id="2982028"/>
    <lineage>
        <taxon>Bacteria</taxon>
        <taxon>Pseudomonadati</taxon>
        <taxon>Bacteroidota</taxon>
        <taxon>Saprospiria</taxon>
        <taxon>Saprospirales</taxon>
        <taxon>Saprospiraceae</taxon>
        <taxon>Candidatus Opimibacter</taxon>
    </lineage>
</organism>
<proteinExistence type="predicted"/>
<feature type="domain" description="SHOCT" evidence="6">
    <location>
        <begin position="174"/>
        <end position="200"/>
    </location>
</feature>
<accession>A0A9D7SSQ4</accession>
<evidence type="ECO:0000256" key="3">
    <source>
        <dbReference type="ARBA" id="ARBA00022989"/>
    </source>
</evidence>
<evidence type="ECO:0000256" key="5">
    <source>
        <dbReference type="SAM" id="Phobius"/>
    </source>
</evidence>
<feature type="transmembrane region" description="Helical" evidence="5">
    <location>
        <begin position="85"/>
        <end position="109"/>
    </location>
</feature>